<dbReference type="AlphaFoldDB" id="A0AA37TTL2"/>
<dbReference type="RefSeq" id="WP_284325478.1">
    <property type="nucleotide sequence ID" value="NZ_BSPP01000007.1"/>
</dbReference>
<name>A0AA37TTL2_9RHOB</name>
<comment type="caution">
    <text evidence="2">The sequence shown here is derived from an EMBL/GenBank/DDBJ whole genome shotgun (WGS) entry which is preliminary data.</text>
</comment>
<reference evidence="2 3" key="1">
    <citation type="journal article" date="2014" name="Int. J. Syst. Evol. Microbiol.">
        <title>Complete genome sequence of Corynebacterium casei LMG S-19264T (=DSM 44701T), isolated from a smear-ripened cheese.</title>
        <authorList>
            <consortium name="US DOE Joint Genome Institute (JGI-PGF)"/>
            <person name="Walter F."/>
            <person name="Albersmeier A."/>
            <person name="Kalinowski J."/>
            <person name="Ruckert C."/>
        </authorList>
    </citation>
    <scope>NUCLEOTIDE SEQUENCE [LARGE SCALE GENOMIC DNA]</scope>
    <source>
        <strain evidence="2 3">NBRC 111766</strain>
    </source>
</reference>
<keyword evidence="3" id="KW-1185">Reference proteome</keyword>
<accession>A0AA37TTL2</accession>
<sequence>MRKEDYSHLHTDLQAGLVITAYAITEINTFMRLFLNASHPYTGDEFLDSASFSQRNLLLRTMAAKVFEYRTMLEGKDSKNSDKSWSDEAAKISSEISESETMIGYRLAEDLRNEAANHYSFKAARKNLLFTSSNANFSLYVHQKTGNGFYPAGEEVMFIGRLSRHIDGMKDITLQRAFDEWMIWVREVITIMSNNYVRMITTHIFQKKPKKYARKVAHFVPFSMVQEPRKPSAPLFMRDDGSSPKTSNLQE</sequence>
<proteinExistence type="predicted"/>
<evidence type="ECO:0000313" key="3">
    <source>
        <dbReference type="Proteomes" id="UP001157355"/>
    </source>
</evidence>
<feature type="region of interest" description="Disordered" evidence="1">
    <location>
        <begin position="231"/>
        <end position="251"/>
    </location>
</feature>
<protein>
    <submittedName>
        <fullName evidence="2">Uncharacterized protein</fullName>
    </submittedName>
</protein>
<evidence type="ECO:0000256" key="1">
    <source>
        <dbReference type="SAM" id="MobiDB-lite"/>
    </source>
</evidence>
<dbReference type="Proteomes" id="UP001157355">
    <property type="component" value="Unassembled WGS sequence"/>
</dbReference>
<organism evidence="2 3">
    <name type="scientific">Cypionkella aquatica</name>
    <dbReference type="NCBI Taxonomy" id="1756042"/>
    <lineage>
        <taxon>Bacteria</taxon>
        <taxon>Pseudomonadati</taxon>
        <taxon>Pseudomonadota</taxon>
        <taxon>Alphaproteobacteria</taxon>
        <taxon>Rhodobacterales</taxon>
        <taxon>Paracoccaceae</taxon>
        <taxon>Cypionkella</taxon>
    </lineage>
</organism>
<evidence type="ECO:0000313" key="2">
    <source>
        <dbReference type="EMBL" id="GLS87313.1"/>
    </source>
</evidence>
<dbReference type="EMBL" id="BSPP01000007">
    <property type="protein sequence ID" value="GLS87313.1"/>
    <property type="molecule type" value="Genomic_DNA"/>
</dbReference>
<gene>
    <name evidence="2" type="ORF">GCM10010873_22870</name>
</gene>